<evidence type="ECO:0000313" key="2">
    <source>
        <dbReference type="EMBL" id="KAJ9593718.1"/>
    </source>
</evidence>
<feature type="non-terminal residue" evidence="2">
    <location>
        <position position="74"/>
    </location>
</feature>
<feature type="non-terminal residue" evidence="2">
    <location>
        <position position="1"/>
    </location>
</feature>
<dbReference type="EMBL" id="JASPKZ010003413">
    <property type="protein sequence ID" value="KAJ9593718.1"/>
    <property type="molecule type" value="Genomic_DNA"/>
</dbReference>
<evidence type="ECO:0000313" key="3">
    <source>
        <dbReference type="Proteomes" id="UP001233999"/>
    </source>
</evidence>
<reference evidence="2" key="2">
    <citation type="submission" date="2023-05" db="EMBL/GenBank/DDBJ databases">
        <authorList>
            <person name="Fouks B."/>
        </authorList>
    </citation>
    <scope>NUCLEOTIDE SEQUENCE</scope>
    <source>
        <strain evidence="2">Stay&amp;Tobe</strain>
        <tissue evidence="2">Testes</tissue>
    </source>
</reference>
<protein>
    <submittedName>
        <fullName evidence="2">Uncharacterized protein</fullName>
    </submittedName>
</protein>
<feature type="region of interest" description="Disordered" evidence="1">
    <location>
        <begin position="39"/>
        <end position="74"/>
    </location>
</feature>
<reference evidence="2" key="1">
    <citation type="journal article" date="2023" name="IScience">
        <title>Live-bearing cockroach genome reveals convergent evolutionary mechanisms linked to viviparity in insects and beyond.</title>
        <authorList>
            <person name="Fouks B."/>
            <person name="Harrison M.C."/>
            <person name="Mikhailova A.A."/>
            <person name="Marchal E."/>
            <person name="English S."/>
            <person name="Carruthers M."/>
            <person name="Jennings E.C."/>
            <person name="Chiamaka E.L."/>
            <person name="Frigard R.A."/>
            <person name="Pippel M."/>
            <person name="Attardo G.M."/>
            <person name="Benoit J.B."/>
            <person name="Bornberg-Bauer E."/>
            <person name="Tobe S.S."/>
        </authorList>
    </citation>
    <scope>NUCLEOTIDE SEQUENCE</scope>
    <source>
        <strain evidence="2">Stay&amp;Tobe</strain>
    </source>
</reference>
<evidence type="ECO:0000256" key="1">
    <source>
        <dbReference type="SAM" id="MobiDB-lite"/>
    </source>
</evidence>
<comment type="caution">
    <text evidence="2">The sequence shown here is derived from an EMBL/GenBank/DDBJ whole genome shotgun (WGS) entry which is preliminary data.</text>
</comment>
<feature type="compositionally biased region" description="Basic and acidic residues" evidence="1">
    <location>
        <begin position="39"/>
        <end position="49"/>
    </location>
</feature>
<proteinExistence type="predicted"/>
<accession>A0AAD8A7E5</accession>
<keyword evidence="3" id="KW-1185">Reference proteome</keyword>
<dbReference type="Proteomes" id="UP001233999">
    <property type="component" value="Unassembled WGS sequence"/>
</dbReference>
<dbReference type="AlphaFoldDB" id="A0AAD8A7E5"/>
<organism evidence="2 3">
    <name type="scientific">Diploptera punctata</name>
    <name type="common">Pacific beetle cockroach</name>
    <dbReference type="NCBI Taxonomy" id="6984"/>
    <lineage>
        <taxon>Eukaryota</taxon>
        <taxon>Metazoa</taxon>
        <taxon>Ecdysozoa</taxon>
        <taxon>Arthropoda</taxon>
        <taxon>Hexapoda</taxon>
        <taxon>Insecta</taxon>
        <taxon>Pterygota</taxon>
        <taxon>Neoptera</taxon>
        <taxon>Polyneoptera</taxon>
        <taxon>Dictyoptera</taxon>
        <taxon>Blattodea</taxon>
        <taxon>Blaberoidea</taxon>
        <taxon>Blaberidae</taxon>
        <taxon>Diplopterinae</taxon>
        <taxon>Diploptera</taxon>
    </lineage>
</organism>
<gene>
    <name evidence="2" type="ORF">L9F63_014766</name>
</gene>
<name>A0AAD8A7E5_DIPPU</name>
<feature type="compositionally biased region" description="Basic and acidic residues" evidence="1">
    <location>
        <begin position="57"/>
        <end position="74"/>
    </location>
</feature>
<sequence length="74" mass="8793">KFKFETRSRYCRATQEGRILNSVGCNMGYRQRYEKREVKMQDSIPDLKKGNARTQSGHHEGNDRTDFRLPNRTK</sequence>